<evidence type="ECO:0000313" key="2">
    <source>
        <dbReference type="EMBL" id="RKO88201.1"/>
    </source>
</evidence>
<protein>
    <submittedName>
        <fullName evidence="2">Uncharacterized protein</fullName>
    </submittedName>
</protein>
<dbReference type="AlphaFoldDB" id="A0A4P9W6W6"/>
<feature type="region of interest" description="Disordered" evidence="1">
    <location>
        <begin position="1"/>
        <end position="20"/>
    </location>
</feature>
<evidence type="ECO:0000256" key="1">
    <source>
        <dbReference type="SAM" id="MobiDB-lite"/>
    </source>
</evidence>
<accession>A0A4P9W6W6</accession>
<dbReference type="EMBL" id="KZ996873">
    <property type="protein sequence ID" value="RKO88201.1"/>
    <property type="molecule type" value="Genomic_DNA"/>
</dbReference>
<evidence type="ECO:0000313" key="3">
    <source>
        <dbReference type="Proteomes" id="UP000269721"/>
    </source>
</evidence>
<keyword evidence="3" id="KW-1185">Reference proteome</keyword>
<sequence>MAPGTREDGEQISQTRVRGATREEVTLVFPKQITSPLPCLARVSAAPSRSPLRTIPAQTNDDGHRKRLPALHHSTHETSLSRSPRQRPRRLHAMAEPLPASKIDHLKPTTKSWSRRGRGEGDEGAASAGLSCLPFELATAARDVHACILVCRSWEPAAAEVLWEWMTVSSDRMFMNMAFGSFCSSFWLGRGRERKAIRFLHFAKPGSWRVASVQCVRFIEKLSRLRGLQLSPRPFDDDVADEFIKLLFVHVLPMLNSVSPKIAALDLEEAAISSAAVLDLVQGHIPGAAIGSELRYWSPPLKTTRNTSTSRIKSNITVPAATFPHSFLYNEVSFKQRKLVAPSFVSDFVLFDTKPRAKRWLGACQCIKWESADSS</sequence>
<dbReference type="Proteomes" id="UP000269721">
    <property type="component" value="Unassembled WGS sequence"/>
</dbReference>
<reference evidence="3" key="1">
    <citation type="journal article" date="2018" name="Nat. Microbiol.">
        <title>Leveraging single-cell genomics to expand the fungal tree of life.</title>
        <authorList>
            <person name="Ahrendt S.R."/>
            <person name="Quandt C.A."/>
            <person name="Ciobanu D."/>
            <person name="Clum A."/>
            <person name="Salamov A."/>
            <person name="Andreopoulos B."/>
            <person name="Cheng J.F."/>
            <person name="Woyke T."/>
            <person name="Pelin A."/>
            <person name="Henrissat B."/>
            <person name="Reynolds N.K."/>
            <person name="Benny G.L."/>
            <person name="Smith M.E."/>
            <person name="James T.Y."/>
            <person name="Grigoriev I.V."/>
        </authorList>
    </citation>
    <scope>NUCLEOTIDE SEQUENCE [LARGE SCALE GENOMIC DNA]</scope>
</reference>
<proteinExistence type="predicted"/>
<feature type="region of interest" description="Disordered" evidence="1">
    <location>
        <begin position="44"/>
        <end position="89"/>
    </location>
</feature>
<organism evidence="2 3">
    <name type="scientific">Blyttiomyces helicus</name>
    <dbReference type="NCBI Taxonomy" id="388810"/>
    <lineage>
        <taxon>Eukaryota</taxon>
        <taxon>Fungi</taxon>
        <taxon>Fungi incertae sedis</taxon>
        <taxon>Chytridiomycota</taxon>
        <taxon>Chytridiomycota incertae sedis</taxon>
        <taxon>Chytridiomycetes</taxon>
        <taxon>Chytridiomycetes incertae sedis</taxon>
        <taxon>Blyttiomyces</taxon>
    </lineage>
</organism>
<name>A0A4P9W6W6_9FUNG</name>
<gene>
    <name evidence="2" type="ORF">BDK51DRAFT_50804</name>
</gene>